<dbReference type="PANTHER" id="PTHR30572">
    <property type="entry name" value="MEMBRANE COMPONENT OF TRANSPORTER-RELATED"/>
    <property type="match status" value="1"/>
</dbReference>
<keyword evidence="3 9" id="KW-0812">Transmembrane</keyword>
<dbReference type="SMART" id="SM00342">
    <property type="entry name" value="HTH_ARAC"/>
    <property type="match status" value="1"/>
</dbReference>
<dbReference type="GO" id="GO:0003700">
    <property type="term" value="F:DNA-binding transcription factor activity"/>
    <property type="evidence" value="ECO:0007669"/>
    <property type="project" value="InterPro"/>
</dbReference>
<feature type="transmembrane region" description="Helical" evidence="9">
    <location>
        <begin position="716"/>
        <end position="743"/>
    </location>
</feature>
<proteinExistence type="predicted"/>
<evidence type="ECO:0000256" key="7">
    <source>
        <dbReference type="ARBA" id="ARBA00023136"/>
    </source>
</evidence>
<evidence type="ECO:0000256" key="4">
    <source>
        <dbReference type="ARBA" id="ARBA00022989"/>
    </source>
</evidence>
<dbReference type="Pfam" id="PF02687">
    <property type="entry name" value="FtsX"/>
    <property type="match status" value="2"/>
</dbReference>
<feature type="transmembrane region" description="Helical" evidence="9">
    <location>
        <begin position="68"/>
        <end position="97"/>
    </location>
</feature>
<dbReference type="InterPro" id="IPR009057">
    <property type="entry name" value="Homeodomain-like_sf"/>
</dbReference>
<dbReference type="InterPro" id="IPR050250">
    <property type="entry name" value="Macrolide_Exporter_MacB"/>
</dbReference>
<keyword evidence="7 9" id="KW-0472">Membrane</keyword>
<dbReference type="Pfam" id="PF12833">
    <property type="entry name" value="HTH_18"/>
    <property type="match status" value="1"/>
</dbReference>
<dbReference type="GO" id="GO:0022857">
    <property type="term" value="F:transmembrane transporter activity"/>
    <property type="evidence" value="ECO:0007669"/>
    <property type="project" value="TreeGrafter"/>
</dbReference>
<evidence type="ECO:0000256" key="6">
    <source>
        <dbReference type="ARBA" id="ARBA00023125"/>
    </source>
</evidence>
<feature type="domain" description="HTH araC/xylS-type" evidence="10">
    <location>
        <begin position="223"/>
        <end position="327"/>
    </location>
</feature>
<dbReference type="Gene3D" id="1.10.10.60">
    <property type="entry name" value="Homeodomain-like"/>
    <property type="match status" value="2"/>
</dbReference>
<feature type="transmembrane region" description="Helical" evidence="9">
    <location>
        <begin position="1120"/>
        <end position="1140"/>
    </location>
</feature>
<dbReference type="InterPro" id="IPR018060">
    <property type="entry name" value="HTH_AraC"/>
</dbReference>
<reference evidence="11 12" key="1">
    <citation type="submission" date="2018-10" db="EMBL/GenBank/DDBJ databases">
        <title>Genome sequencing of Mucilaginibacter sp. HYN0043.</title>
        <authorList>
            <person name="Kim M."/>
            <person name="Yi H."/>
        </authorList>
    </citation>
    <scope>NUCLEOTIDE SEQUENCE [LARGE SCALE GENOMIC DNA]</scope>
    <source>
        <strain evidence="11 12">HYN0043</strain>
    </source>
</reference>
<keyword evidence="8" id="KW-0804">Transcription</keyword>
<keyword evidence="2" id="KW-1003">Cell membrane</keyword>
<protein>
    <submittedName>
        <fullName evidence="11">FtsX-like permease family protein</fullName>
    </submittedName>
</protein>
<feature type="transmembrane region" description="Helical" evidence="9">
    <location>
        <begin position="35"/>
        <end position="56"/>
    </location>
</feature>
<feature type="transmembrane region" description="Helical" evidence="9">
    <location>
        <begin position="169"/>
        <end position="199"/>
    </location>
</feature>
<dbReference type="Pfam" id="PF12704">
    <property type="entry name" value="MacB_PCD"/>
    <property type="match status" value="2"/>
</dbReference>
<dbReference type="InterPro" id="IPR025857">
    <property type="entry name" value="MacB_PCD"/>
</dbReference>
<dbReference type="PANTHER" id="PTHR30572:SF18">
    <property type="entry name" value="ABC-TYPE MACROLIDE FAMILY EXPORT SYSTEM PERMEASE COMPONENT 2"/>
    <property type="match status" value="1"/>
</dbReference>
<sequence length="1191" mass="135033">MLIYINYCFSVVYNFGIKIEQKNCLNSILNHIAPYELTCLATLFAGLMLALLLWFIKKDNQTANRLLSLALCATVLEFAVPALVLPLAVGPLLYFYVRTLTRTDSSWHRKHWLHFSPLLASYWVPQPLILLSIIVYIFLTCRLIQRFYDSLQPVLMDRPRYAFRRLNQTLLLLGLLCLFTTLNQVFFLAIAWVLIFMAAEAILKTDTRVPLANANADDLEKARRLREAVAVGRLYEDADLTLASLAVKLGIHPHDLSRIINNGLKKNFNDFINELRVREVSRKMKDPAYERLTLLGIAFESGFNSQRTFNRLFKEITGKTPVEYKNNLKKVLPNDKLAMQPHLRTIILHQESPENRLSGTLKRHVMIRNYFKIAYRNLVRNSSVSIINISSLAIGLASVLLISLYIKNELGYDNFFKDANRTYRVNIHEKDGNNEFIAAHTPPPLGEALQTNFPEIESYTRIYMPGDEVVHFVKNGQREAMTEKKCLSVDSNFLQFFNYPLLKGNAATCLNGPGGVVLTESCAKKYFGETDPIGKTLIFDGYDAPFTVTAVLKDLPEQSSLQFEILQCNLAMPVIKHFSWSWVWLQTGTFIKLKPKVPNTPADIQKLVARFPAMVRVQAATAFRRIGTPFDEYLKKGNKYEVLLQPIADMHFYSAQIGNRYFVASDIKYLYIFSAIALFIILLACVNFMNLATAQSAKRAREIGIRKVLGSARRQLVWQFLTEALVCTIVASIIALIIVIIALPGFNQLASRSISISELYDLRICFGLLLLILLTALFAGSYPAFFLTSFKPVIVLKGKADAIISQTGFSTRNVLVVFQFAVSAAMIICTIVVYRQLQYNRSKDLGYNKENVLVIGDAEWLLNNEENFRQEVLKLPEVANATISTNLPASEKYFEDEYKPEMDGENPGSPEKRLDLSSYMVDEAFVPTLKLRIIAGRNFSKAFNDSTSVILNASAAKLTGWKNPIGKHLVYPGGYNKRFEVIGIVKDFNALSLHDQITPWALFYTKSGNYITRTSYIAVRLRPGDYSKGIAKIQSVWKSFLPEYPFDYNFLDQQYNELYKTDQTMGKVFSVFTLLSVIVACMGLFGLAMHTAERRTKEIGIRKVLGASTTNVIVMLSKDFLKLVVIASLIAIPIAWYAMQNWLQDFAYRTDINWWIFALSTTLVAFIALTTISFQSFRTATANPVKSLRNE</sequence>
<evidence type="ECO:0000256" key="3">
    <source>
        <dbReference type="ARBA" id="ARBA00022692"/>
    </source>
</evidence>
<comment type="subcellular location">
    <subcellularLocation>
        <location evidence="1">Cell membrane</location>
        <topology evidence="1">Multi-pass membrane protein</topology>
    </subcellularLocation>
</comment>
<dbReference type="GO" id="GO:0043565">
    <property type="term" value="F:sequence-specific DNA binding"/>
    <property type="evidence" value="ECO:0007669"/>
    <property type="project" value="InterPro"/>
</dbReference>
<evidence type="ECO:0000256" key="5">
    <source>
        <dbReference type="ARBA" id="ARBA00023015"/>
    </source>
</evidence>
<name>A0A494VPK4_9SPHI</name>
<feature type="transmembrane region" description="Helical" evidence="9">
    <location>
        <begin position="669"/>
        <end position="689"/>
    </location>
</feature>
<feature type="transmembrane region" description="Helical" evidence="9">
    <location>
        <begin position="128"/>
        <end position="148"/>
    </location>
</feature>
<evidence type="ECO:0000256" key="8">
    <source>
        <dbReference type="ARBA" id="ARBA00023163"/>
    </source>
</evidence>
<organism evidence="11 12">
    <name type="scientific">Mucilaginibacter celer</name>
    <dbReference type="NCBI Taxonomy" id="2305508"/>
    <lineage>
        <taxon>Bacteria</taxon>
        <taxon>Pseudomonadati</taxon>
        <taxon>Bacteroidota</taxon>
        <taxon>Sphingobacteriia</taxon>
        <taxon>Sphingobacteriales</taxon>
        <taxon>Sphingobacteriaceae</taxon>
        <taxon>Mucilaginibacter</taxon>
    </lineage>
</organism>
<dbReference type="AlphaFoldDB" id="A0A494VPK4"/>
<keyword evidence="4 9" id="KW-1133">Transmembrane helix</keyword>
<evidence type="ECO:0000313" key="12">
    <source>
        <dbReference type="Proteomes" id="UP000270046"/>
    </source>
</evidence>
<dbReference type="KEGG" id="muh:HYN43_007065"/>
<dbReference type="PROSITE" id="PS00041">
    <property type="entry name" value="HTH_ARAC_FAMILY_1"/>
    <property type="match status" value="1"/>
</dbReference>
<evidence type="ECO:0000256" key="2">
    <source>
        <dbReference type="ARBA" id="ARBA00022475"/>
    </source>
</evidence>
<accession>A0A494VPK4</accession>
<feature type="transmembrane region" description="Helical" evidence="9">
    <location>
        <begin position="386"/>
        <end position="406"/>
    </location>
</feature>
<evidence type="ECO:0000259" key="10">
    <source>
        <dbReference type="PROSITE" id="PS01124"/>
    </source>
</evidence>
<dbReference type="PROSITE" id="PS01124">
    <property type="entry name" value="HTH_ARAC_FAMILY_2"/>
    <property type="match status" value="1"/>
</dbReference>
<dbReference type="InterPro" id="IPR018062">
    <property type="entry name" value="HTH_AraC-typ_CS"/>
</dbReference>
<dbReference type="Proteomes" id="UP000270046">
    <property type="component" value="Chromosome"/>
</dbReference>
<feature type="transmembrane region" description="Helical" evidence="9">
    <location>
        <begin position="764"/>
        <end position="785"/>
    </location>
</feature>
<dbReference type="OrthoDB" id="1451596at2"/>
<feature type="transmembrane region" description="Helical" evidence="9">
    <location>
        <begin position="1068"/>
        <end position="1088"/>
    </location>
</feature>
<keyword evidence="12" id="KW-1185">Reference proteome</keyword>
<evidence type="ECO:0000313" key="11">
    <source>
        <dbReference type="EMBL" id="AYL95070.1"/>
    </source>
</evidence>
<evidence type="ECO:0000256" key="9">
    <source>
        <dbReference type="SAM" id="Phobius"/>
    </source>
</evidence>
<keyword evidence="5" id="KW-0805">Transcription regulation</keyword>
<feature type="transmembrane region" description="Helical" evidence="9">
    <location>
        <begin position="814"/>
        <end position="834"/>
    </location>
</feature>
<dbReference type="SUPFAM" id="SSF46689">
    <property type="entry name" value="Homeodomain-like"/>
    <property type="match status" value="1"/>
</dbReference>
<feature type="transmembrane region" description="Helical" evidence="9">
    <location>
        <begin position="1152"/>
        <end position="1174"/>
    </location>
</feature>
<dbReference type="InterPro" id="IPR003838">
    <property type="entry name" value="ABC3_permease_C"/>
</dbReference>
<dbReference type="EMBL" id="CP032869">
    <property type="protein sequence ID" value="AYL95070.1"/>
    <property type="molecule type" value="Genomic_DNA"/>
</dbReference>
<keyword evidence="6" id="KW-0238">DNA-binding</keyword>
<dbReference type="GO" id="GO:0005886">
    <property type="term" value="C:plasma membrane"/>
    <property type="evidence" value="ECO:0007669"/>
    <property type="project" value="UniProtKB-SubCell"/>
</dbReference>
<gene>
    <name evidence="11" type="ORF">HYN43_007065</name>
</gene>
<evidence type="ECO:0000256" key="1">
    <source>
        <dbReference type="ARBA" id="ARBA00004651"/>
    </source>
</evidence>